<evidence type="ECO:0000313" key="2">
    <source>
        <dbReference type="EMBL" id="KRG43128.1"/>
    </source>
</evidence>
<feature type="transmembrane region" description="Helical" evidence="1">
    <location>
        <begin position="38"/>
        <end position="61"/>
    </location>
</feature>
<comment type="caution">
    <text evidence="2">The sequence shown here is derived from an EMBL/GenBank/DDBJ whole genome shotgun (WGS) entry which is preliminary data.</text>
</comment>
<dbReference type="AlphaFoldDB" id="A0A0R0ARH8"/>
<dbReference type="OrthoDB" id="7030930at2"/>
<keyword evidence="1" id="KW-1133">Transmembrane helix</keyword>
<keyword evidence="1" id="KW-0812">Transmembrane</keyword>
<evidence type="ECO:0000313" key="3">
    <source>
        <dbReference type="Proteomes" id="UP000051802"/>
    </source>
</evidence>
<organism evidence="2 3">
    <name type="scientific">Stenotrophomonas panacihumi</name>
    <dbReference type="NCBI Taxonomy" id="676599"/>
    <lineage>
        <taxon>Bacteria</taxon>
        <taxon>Pseudomonadati</taxon>
        <taxon>Pseudomonadota</taxon>
        <taxon>Gammaproteobacteria</taxon>
        <taxon>Lysobacterales</taxon>
        <taxon>Lysobacteraceae</taxon>
        <taxon>Stenotrophomonas</taxon>
    </lineage>
</organism>
<feature type="transmembrane region" description="Helical" evidence="1">
    <location>
        <begin position="68"/>
        <end position="86"/>
    </location>
</feature>
<reference evidence="2 3" key="1">
    <citation type="submission" date="2015-10" db="EMBL/GenBank/DDBJ databases">
        <title>Genome sequencing and analysis of members of genus Stenotrophomonas.</title>
        <authorList>
            <person name="Patil P.P."/>
            <person name="Midha S."/>
            <person name="Patil P.B."/>
        </authorList>
    </citation>
    <scope>NUCLEOTIDE SEQUENCE [LARGE SCALE GENOMIC DNA]</scope>
    <source>
        <strain evidence="2 3">JCM 16536</strain>
    </source>
</reference>
<dbReference type="RefSeq" id="WP_057646565.1">
    <property type="nucleotide sequence ID" value="NZ_LLXU01000077.1"/>
</dbReference>
<protein>
    <recommendedName>
        <fullName evidence="4">Transmembrane protein</fullName>
    </recommendedName>
</protein>
<feature type="transmembrane region" description="Helical" evidence="1">
    <location>
        <begin position="92"/>
        <end position="119"/>
    </location>
</feature>
<proteinExistence type="predicted"/>
<keyword evidence="1" id="KW-0472">Membrane</keyword>
<evidence type="ECO:0008006" key="4">
    <source>
        <dbReference type="Google" id="ProtNLM"/>
    </source>
</evidence>
<sequence length="131" mass="14518">MRKALLRVLIVVFALVLPYLSRLPGGREWLGQLTYGGWGGFLFLAACSAVVWGGLLLCSWLYRRMSSLWIPALLGYGFLAWVYGSIDLRADAQAALGLLIAPMYSLAPMLLGGLIGWWFDRRPRIRAEAGT</sequence>
<keyword evidence="3" id="KW-1185">Reference proteome</keyword>
<gene>
    <name evidence="2" type="ORF">ARC20_10085</name>
</gene>
<evidence type="ECO:0000256" key="1">
    <source>
        <dbReference type="SAM" id="Phobius"/>
    </source>
</evidence>
<name>A0A0R0ARH8_9GAMM</name>
<accession>A0A0R0ARH8</accession>
<dbReference type="EMBL" id="LLXU01000077">
    <property type="protein sequence ID" value="KRG43128.1"/>
    <property type="molecule type" value="Genomic_DNA"/>
</dbReference>
<dbReference type="Proteomes" id="UP000051802">
    <property type="component" value="Unassembled WGS sequence"/>
</dbReference>